<protein>
    <submittedName>
        <fullName evidence="2">Uncharacterized protein</fullName>
    </submittedName>
</protein>
<gene>
    <name evidence="2" type="ORF">SAMN03080615_03040</name>
</gene>
<accession>A0A1H9JIC9</accession>
<reference evidence="3" key="1">
    <citation type="submission" date="2016-10" db="EMBL/GenBank/DDBJ databases">
        <authorList>
            <person name="Varghese N."/>
            <person name="Submissions S."/>
        </authorList>
    </citation>
    <scope>NUCLEOTIDE SEQUENCE [LARGE SCALE GENOMIC DNA]</scope>
    <source>
        <strain evidence="3">DSM 18887</strain>
    </source>
</reference>
<organism evidence="2 3">
    <name type="scientific">Amphritea atlantica</name>
    <dbReference type="NCBI Taxonomy" id="355243"/>
    <lineage>
        <taxon>Bacteria</taxon>
        <taxon>Pseudomonadati</taxon>
        <taxon>Pseudomonadota</taxon>
        <taxon>Gammaproteobacteria</taxon>
        <taxon>Oceanospirillales</taxon>
        <taxon>Oceanospirillaceae</taxon>
        <taxon>Amphritea</taxon>
    </lineage>
</organism>
<dbReference type="STRING" id="355243.SAMN03080615_03040"/>
<dbReference type="Proteomes" id="UP000198749">
    <property type="component" value="Unassembled WGS sequence"/>
</dbReference>
<evidence type="ECO:0000313" key="2">
    <source>
        <dbReference type="EMBL" id="SEQ86622.1"/>
    </source>
</evidence>
<keyword evidence="1" id="KW-0472">Membrane</keyword>
<evidence type="ECO:0000256" key="1">
    <source>
        <dbReference type="SAM" id="Phobius"/>
    </source>
</evidence>
<evidence type="ECO:0000313" key="3">
    <source>
        <dbReference type="Proteomes" id="UP000198749"/>
    </source>
</evidence>
<name>A0A1H9JIC9_9GAMM</name>
<dbReference type="AlphaFoldDB" id="A0A1H9JIC9"/>
<keyword evidence="1" id="KW-0812">Transmembrane</keyword>
<keyword evidence="1" id="KW-1133">Transmembrane helix</keyword>
<dbReference type="RefSeq" id="WP_091360007.1">
    <property type="nucleotide sequence ID" value="NZ_AP025284.1"/>
</dbReference>
<proteinExistence type="predicted"/>
<keyword evidence="3" id="KW-1185">Reference proteome</keyword>
<sequence length="128" mass="14326">MGSFQWFIVALIVMAGLGYWNYQRIDGQRKQLVSAGFQISDDLKGNPGLLVSTSQRQVAVLVPSGYLRLSFDQLKDAEIRFRSGAEVETDFRIALLLEGAPVPEVEIRYSNEHTVEIALKKLQQLTGL</sequence>
<feature type="transmembrane region" description="Helical" evidence="1">
    <location>
        <begin position="6"/>
        <end position="22"/>
    </location>
</feature>
<dbReference type="OrthoDB" id="6119943at2"/>
<dbReference type="EMBL" id="FOGB01000009">
    <property type="protein sequence ID" value="SEQ86622.1"/>
    <property type="molecule type" value="Genomic_DNA"/>
</dbReference>